<organism evidence="1 2">
    <name type="scientific">Streptomyces halobius</name>
    <dbReference type="NCBI Taxonomy" id="2879846"/>
    <lineage>
        <taxon>Bacteria</taxon>
        <taxon>Bacillati</taxon>
        <taxon>Actinomycetota</taxon>
        <taxon>Actinomycetes</taxon>
        <taxon>Kitasatosporales</taxon>
        <taxon>Streptomycetaceae</taxon>
        <taxon>Streptomyces</taxon>
    </lineage>
</organism>
<gene>
    <name evidence="1" type="ORF">K9S39_15845</name>
</gene>
<name>A0ABY4M5Y3_9ACTN</name>
<sequence>MTEVGGWGYRWNPGLSAISLRSGDALWLSLSNGTQFVITIDDAESAAALINSCLSQTSESR</sequence>
<evidence type="ECO:0000313" key="2">
    <source>
        <dbReference type="Proteomes" id="UP000830115"/>
    </source>
</evidence>
<dbReference type="RefSeq" id="WP_248863977.1">
    <property type="nucleotide sequence ID" value="NZ_CP086322.1"/>
</dbReference>
<dbReference type="Proteomes" id="UP000830115">
    <property type="component" value="Chromosome"/>
</dbReference>
<keyword evidence="2" id="KW-1185">Reference proteome</keyword>
<evidence type="ECO:0000313" key="1">
    <source>
        <dbReference type="EMBL" id="UQA93120.1"/>
    </source>
</evidence>
<accession>A0ABY4M5Y3</accession>
<protein>
    <submittedName>
        <fullName evidence="1">Uncharacterized protein</fullName>
    </submittedName>
</protein>
<reference evidence="1" key="1">
    <citation type="submission" date="2021-10" db="EMBL/GenBank/DDBJ databases">
        <title>Streptomyces nigrumlapis sp.nov.,an antimicrobial producing actinobacterium isolated from Black Gobi rocks.</title>
        <authorList>
            <person name="Wen Y."/>
            <person name="Zhang W."/>
            <person name="Liu X.G."/>
        </authorList>
    </citation>
    <scope>NUCLEOTIDE SEQUENCE</scope>
    <source>
        <strain evidence="1">ST13-2-2</strain>
    </source>
</reference>
<proteinExistence type="predicted"/>
<dbReference type="EMBL" id="CP086322">
    <property type="protein sequence ID" value="UQA93120.1"/>
    <property type="molecule type" value="Genomic_DNA"/>
</dbReference>